<feature type="compositionally biased region" description="Pro residues" evidence="1">
    <location>
        <begin position="68"/>
        <end position="87"/>
    </location>
</feature>
<protein>
    <submittedName>
        <fullName evidence="2">Uncharacterized protein</fullName>
    </submittedName>
</protein>
<evidence type="ECO:0000313" key="2">
    <source>
        <dbReference type="EMBL" id="KAH9415578.1"/>
    </source>
</evidence>
<feature type="compositionally biased region" description="Pro residues" evidence="1">
    <location>
        <begin position="108"/>
        <end position="118"/>
    </location>
</feature>
<name>A0ABQ8IZ54_DERPT</name>
<accession>A0ABQ8IZ54</accession>
<dbReference type="EMBL" id="NJHN03000095">
    <property type="protein sequence ID" value="KAH9415578.1"/>
    <property type="molecule type" value="Genomic_DNA"/>
</dbReference>
<feature type="compositionally biased region" description="Low complexity" evidence="1">
    <location>
        <begin position="42"/>
        <end position="56"/>
    </location>
</feature>
<dbReference type="Proteomes" id="UP000887458">
    <property type="component" value="Unassembled WGS sequence"/>
</dbReference>
<evidence type="ECO:0000313" key="3">
    <source>
        <dbReference type="Proteomes" id="UP000887458"/>
    </source>
</evidence>
<gene>
    <name evidence="2" type="ORF">DERP_000064</name>
</gene>
<feature type="region of interest" description="Disordered" evidence="1">
    <location>
        <begin position="36"/>
        <end position="145"/>
    </location>
</feature>
<keyword evidence="3" id="KW-1185">Reference proteome</keyword>
<sequence>MTTSNACIESCGIVRELPLSASSSKSRLTLDTYLIATRKTRSFPSPGSVTSSSTLSRPIGKSSRPGSPTAPLPALPFPEPPFPPPLCRPLVDGTTELPDATLPIGPVVAPPPLPPVPADPTTNDPDVDVDDDDELEPIGGGSVCDGPPVATAAIDGDNPVIAAAAQAADGKDVEKISSKTTALVDKPFKCAKAVLNDFC</sequence>
<reference evidence="2 3" key="1">
    <citation type="journal article" date="2018" name="J. Allergy Clin. Immunol.">
        <title>High-quality assembly of Dermatophagoides pteronyssinus genome and transcriptome reveals a wide range of novel allergens.</title>
        <authorList>
            <person name="Liu X.Y."/>
            <person name="Yang K.Y."/>
            <person name="Wang M.Q."/>
            <person name="Kwok J.S."/>
            <person name="Zeng X."/>
            <person name="Yang Z."/>
            <person name="Xiao X.J."/>
            <person name="Lau C.P."/>
            <person name="Li Y."/>
            <person name="Huang Z.M."/>
            <person name="Ba J.G."/>
            <person name="Yim A.K."/>
            <person name="Ouyang C.Y."/>
            <person name="Ngai S.M."/>
            <person name="Chan T.F."/>
            <person name="Leung E.L."/>
            <person name="Liu L."/>
            <person name="Liu Z.G."/>
            <person name="Tsui S.K."/>
        </authorList>
    </citation>
    <scope>NUCLEOTIDE SEQUENCE [LARGE SCALE GENOMIC DNA]</scope>
    <source>
        <strain evidence="2">Derp</strain>
    </source>
</reference>
<evidence type="ECO:0000256" key="1">
    <source>
        <dbReference type="SAM" id="MobiDB-lite"/>
    </source>
</evidence>
<reference evidence="2 3" key="2">
    <citation type="journal article" date="2022" name="Mol. Biol. Evol.">
        <title>Comparative Genomics Reveals Insights into the Divergent Evolution of Astigmatic Mites and Household Pest Adaptations.</title>
        <authorList>
            <person name="Xiong Q."/>
            <person name="Wan A.T."/>
            <person name="Liu X."/>
            <person name="Fung C.S."/>
            <person name="Xiao X."/>
            <person name="Malainual N."/>
            <person name="Hou J."/>
            <person name="Wang L."/>
            <person name="Wang M."/>
            <person name="Yang K.Y."/>
            <person name="Cui Y."/>
            <person name="Leung E.L."/>
            <person name="Nong W."/>
            <person name="Shin S.K."/>
            <person name="Au S.W."/>
            <person name="Jeong K.Y."/>
            <person name="Chew F.T."/>
            <person name="Hui J.H."/>
            <person name="Leung T.F."/>
            <person name="Tungtrongchitr A."/>
            <person name="Zhong N."/>
            <person name="Liu Z."/>
            <person name="Tsui S.K."/>
        </authorList>
    </citation>
    <scope>NUCLEOTIDE SEQUENCE [LARGE SCALE GENOMIC DNA]</scope>
    <source>
        <strain evidence="2">Derp</strain>
    </source>
</reference>
<feature type="compositionally biased region" description="Acidic residues" evidence="1">
    <location>
        <begin position="125"/>
        <end position="136"/>
    </location>
</feature>
<organism evidence="2 3">
    <name type="scientific">Dermatophagoides pteronyssinus</name>
    <name type="common">European house dust mite</name>
    <dbReference type="NCBI Taxonomy" id="6956"/>
    <lineage>
        <taxon>Eukaryota</taxon>
        <taxon>Metazoa</taxon>
        <taxon>Ecdysozoa</taxon>
        <taxon>Arthropoda</taxon>
        <taxon>Chelicerata</taxon>
        <taxon>Arachnida</taxon>
        <taxon>Acari</taxon>
        <taxon>Acariformes</taxon>
        <taxon>Sarcoptiformes</taxon>
        <taxon>Astigmata</taxon>
        <taxon>Psoroptidia</taxon>
        <taxon>Analgoidea</taxon>
        <taxon>Pyroglyphidae</taxon>
        <taxon>Dermatophagoidinae</taxon>
        <taxon>Dermatophagoides</taxon>
    </lineage>
</organism>
<proteinExistence type="predicted"/>
<comment type="caution">
    <text evidence="2">The sequence shown here is derived from an EMBL/GenBank/DDBJ whole genome shotgun (WGS) entry which is preliminary data.</text>
</comment>